<protein>
    <submittedName>
        <fullName evidence="1">Uncharacterized protein</fullName>
    </submittedName>
</protein>
<organism evidence="1">
    <name type="scientific">marine sediment metagenome</name>
    <dbReference type="NCBI Taxonomy" id="412755"/>
    <lineage>
        <taxon>unclassified sequences</taxon>
        <taxon>metagenomes</taxon>
        <taxon>ecological metagenomes</taxon>
    </lineage>
</organism>
<dbReference type="EMBL" id="BARU01009151">
    <property type="protein sequence ID" value="GAH33321.1"/>
    <property type="molecule type" value="Genomic_DNA"/>
</dbReference>
<name>X1EJ16_9ZZZZ</name>
<evidence type="ECO:0000313" key="1">
    <source>
        <dbReference type="EMBL" id="GAH33321.1"/>
    </source>
</evidence>
<feature type="non-terminal residue" evidence="1">
    <location>
        <position position="109"/>
    </location>
</feature>
<comment type="caution">
    <text evidence="1">The sequence shown here is derived from an EMBL/GenBank/DDBJ whole genome shotgun (WGS) entry which is preliminary data.</text>
</comment>
<sequence length="109" mass="12475">MLITAWRGGSKDNQSCAGYGFKVTIDDRDKYFKKDWKSVVLYLADPSVTVKVNIDKPSFWNQTCHELISKDIGSWLENNGFVPWPKGKPPKFFMEPISDARFLVCPVKT</sequence>
<accession>X1EJ16</accession>
<gene>
    <name evidence="1" type="ORF">S03H2_17711</name>
</gene>
<reference evidence="1" key="1">
    <citation type="journal article" date="2014" name="Front. Microbiol.">
        <title>High frequency of phylogenetically diverse reductive dehalogenase-homologous genes in deep subseafloor sedimentary metagenomes.</title>
        <authorList>
            <person name="Kawai M."/>
            <person name="Futagami T."/>
            <person name="Toyoda A."/>
            <person name="Takaki Y."/>
            <person name="Nishi S."/>
            <person name="Hori S."/>
            <person name="Arai W."/>
            <person name="Tsubouchi T."/>
            <person name="Morono Y."/>
            <person name="Uchiyama I."/>
            <person name="Ito T."/>
            <person name="Fujiyama A."/>
            <person name="Inagaki F."/>
            <person name="Takami H."/>
        </authorList>
    </citation>
    <scope>NUCLEOTIDE SEQUENCE</scope>
    <source>
        <strain evidence="1">Expedition CK06-06</strain>
    </source>
</reference>
<dbReference type="AlphaFoldDB" id="X1EJ16"/>
<proteinExistence type="predicted"/>